<evidence type="ECO:0000256" key="4">
    <source>
        <dbReference type="ARBA" id="ARBA00022741"/>
    </source>
</evidence>
<dbReference type="AlphaFoldDB" id="A0A0G4HIM7"/>
<dbReference type="Gene3D" id="1.20.140.20">
    <property type="entry name" value="Alpha-ketoacid/pyruvate dehydrogenase kinase, N-terminal domain"/>
    <property type="match status" value="1"/>
</dbReference>
<dbReference type="GO" id="GO:0005524">
    <property type="term" value="F:ATP binding"/>
    <property type="evidence" value="ECO:0007669"/>
    <property type="project" value="UniProtKB-UniRule"/>
</dbReference>
<dbReference type="Pfam" id="PF02518">
    <property type="entry name" value="HATPase_c"/>
    <property type="match status" value="1"/>
</dbReference>
<proteinExistence type="inferred from homology"/>
<sequence>MRAMKPWVHVGTLDVPCRLVTRRSTSAGKLIGLNSLEALWTHVGIIEKEAKKPIRPMTVQKLMQTNSYGDTALVKSAEWVREELIVRFAHRIQDFHRLPFVALANPFVMDTYKVYLETFENLHKRKKITTRDEERDFSEFLSEWRPRHDRTVDYMGQGVRQLRAVAPDVGGHMNWFLERFFYFRISRRVMVDHLMARKDPKAGWRGSIQLSCNPALILKSRAEAVKESCRNSYGLAPPFHLHGNLDVTFAYFPDHLSLICTELLKNAMRATVEMYTMGNSMVPSNTIVTDESDLPAVTAEIHKGRTEVVIKIADKGGGIPPRNLENVWNYGYSTVDDSHKKMAERGGSLTGANTTIGADMAGYGFGLPLSRAFARFFGGDIHIQSHFGVGTDVYLTVSHIGDEAEALAAVASAPTQIQEHFPRTHTPNHHNHSHHPTGNSHGSDFGGSEGYTTWPG</sequence>
<dbReference type="GO" id="GO:0010906">
    <property type="term" value="P:regulation of glucose metabolic process"/>
    <property type="evidence" value="ECO:0007669"/>
    <property type="project" value="TreeGrafter"/>
</dbReference>
<dbReference type="Gene3D" id="3.30.565.10">
    <property type="entry name" value="Histidine kinase-like ATPase, C-terminal domain"/>
    <property type="match status" value="1"/>
</dbReference>
<evidence type="ECO:0000256" key="9">
    <source>
        <dbReference type="SAM" id="MobiDB-lite"/>
    </source>
</evidence>
<dbReference type="SMART" id="SM00387">
    <property type="entry name" value="HATPase_c"/>
    <property type="match status" value="1"/>
</dbReference>
<dbReference type="EC" id="2.7.11.-" evidence="8"/>
<dbReference type="InterPro" id="IPR036890">
    <property type="entry name" value="HATPase_C_sf"/>
</dbReference>
<evidence type="ECO:0000256" key="7">
    <source>
        <dbReference type="ARBA" id="ARBA00023128"/>
    </source>
</evidence>
<evidence type="ECO:0000256" key="3">
    <source>
        <dbReference type="ARBA" id="ARBA00022679"/>
    </source>
</evidence>
<evidence type="ECO:0000256" key="6">
    <source>
        <dbReference type="ARBA" id="ARBA00022840"/>
    </source>
</evidence>
<evidence type="ECO:0000259" key="10">
    <source>
        <dbReference type="PROSITE" id="PS50109"/>
    </source>
</evidence>
<dbReference type="PANTHER" id="PTHR11947:SF20">
    <property type="entry name" value="[3-METHYL-2-OXOBUTANOATE DEHYDROGENASE [LIPOAMIDE]] KINASE, MITOCHONDRIAL"/>
    <property type="match status" value="1"/>
</dbReference>
<dbReference type="SUPFAM" id="SSF55874">
    <property type="entry name" value="ATPase domain of HSP90 chaperone/DNA topoisomerase II/histidine kinase"/>
    <property type="match status" value="1"/>
</dbReference>
<evidence type="ECO:0000256" key="8">
    <source>
        <dbReference type="RuleBase" id="RU366032"/>
    </source>
</evidence>
<reference evidence="11" key="1">
    <citation type="submission" date="2014-11" db="EMBL/GenBank/DDBJ databases">
        <authorList>
            <person name="Otto D Thomas"/>
            <person name="Naeem Raeece"/>
        </authorList>
    </citation>
    <scope>NUCLEOTIDE SEQUENCE</scope>
</reference>
<dbReference type="InterPro" id="IPR005467">
    <property type="entry name" value="His_kinase_dom"/>
</dbReference>
<dbReference type="PANTHER" id="PTHR11947">
    <property type="entry name" value="PYRUVATE DEHYDROGENASE KINASE"/>
    <property type="match status" value="1"/>
</dbReference>
<comment type="subcellular location">
    <subcellularLocation>
        <location evidence="8">Mitochondrion matrix</location>
    </subcellularLocation>
</comment>
<keyword evidence="7 8" id="KW-0496">Mitochondrion</keyword>
<protein>
    <recommendedName>
        <fullName evidence="8">Protein-serine/threonine kinase</fullName>
        <ecNumber evidence="8">2.7.11.-</ecNumber>
    </recommendedName>
</protein>
<dbReference type="GO" id="GO:0004740">
    <property type="term" value="F:pyruvate dehydrogenase (acetyl-transferring) kinase activity"/>
    <property type="evidence" value="ECO:0007669"/>
    <property type="project" value="TreeGrafter"/>
</dbReference>
<dbReference type="InterPro" id="IPR003594">
    <property type="entry name" value="HATPase_dom"/>
</dbReference>
<evidence type="ECO:0000256" key="1">
    <source>
        <dbReference type="ARBA" id="ARBA00006155"/>
    </source>
</evidence>
<dbReference type="InterPro" id="IPR036784">
    <property type="entry name" value="AK/P_DHK_N_sf"/>
</dbReference>
<organism evidence="11">
    <name type="scientific">Chromera velia CCMP2878</name>
    <dbReference type="NCBI Taxonomy" id="1169474"/>
    <lineage>
        <taxon>Eukaryota</taxon>
        <taxon>Sar</taxon>
        <taxon>Alveolata</taxon>
        <taxon>Colpodellida</taxon>
        <taxon>Chromeraceae</taxon>
        <taxon>Chromera</taxon>
    </lineage>
</organism>
<comment type="similarity">
    <text evidence="1 8">Belongs to the PDK/BCKDK protein kinase family.</text>
</comment>
<feature type="domain" description="Histidine kinase" evidence="10">
    <location>
        <begin position="253"/>
        <end position="401"/>
    </location>
</feature>
<keyword evidence="6 8" id="KW-0067">ATP-binding</keyword>
<gene>
    <name evidence="11" type="ORF">Cvel_28013</name>
</gene>
<dbReference type="Pfam" id="PF10436">
    <property type="entry name" value="BCDHK_Adom3"/>
    <property type="match status" value="1"/>
</dbReference>
<dbReference type="InterPro" id="IPR018955">
    <property type="entry name" value="BCDHK/PDK_N"/>
</dbReference>
<dbReference type="VEuPathDB" id="CryptoDB:Cvel_28013"/>
<feature type="compositionally biased region" description="Basic residues" evidence="9">
    <location>
        <begin position="426"/>
        <end position="435"/>
    </location>
</feature>
<evidence type="ECO:0000313" key="11">
    <source>
        <dbReference type="EMBL" id="CEM44050.1"/>
    </source>
</evidence>
<dbReference type="SUPFAM" id="SSF69012">
    <property type="entry name" value="alpha-ketoacid dehydrogenase kinase, N-terminal domain"/>
    <property type="match status" value="1"/>
</dbReference>
<evidence type="ECO:0000256" key="5">
    <source>
        <dbReference type="ARBA" id="ARBA00022777"/>
    </source>
</evidence>
<name>A0A0G4HIM7_9ALVE</name>
<dbReference type="GO" id="GO:0005759">
    <property type="term" value="C:mitochondrial matrix"/>
    <property type="evidence" value="ECO:0007669"/>
    <property type="project" value="UniProtKB-SubCell"/>
</dbReference>
<keyword evidence="2" id="KW-0597">Phosphoprotein</keyword>
<keyword evidence="5 8" id="KW-0418">Kinase</keyword>
<dbReference type="EMBL" id="CDMZ01002830">
    <property type="protein sequence ID" value="CEM44050.1"/>
    <property type="molecule type" value="Genomic_DNA"/>
</dbReference>
<dbReference type="InterPro" id="IPR039028">
    <property type="entry name" value="BCKD/PDK"/>
</dbReference>
<dbReference type="PROSITE" id="PS50109">
    <property type="entry name" value="HIS_KIN"/>
    <property type="match status" value="1"/>
</dbReference>
<accession>A0A0G4HIM7</accession>
<keyword evidence="3 8" id="KW-0808">Transferase</keyword>
<dbReference type="PhylomeDB" id="A0A0G4HIM7"/>
<feature type="region of interest" description="Disordered" evidence="9">
    <location>
        <begin position="421"/>
        <end position="456"/>
    </location>
</feature>
<keyword evidence="4 8" id="KW-0547">Nucleotide-binding</keyword>
<evidence type="ECO:0000256" key="2">
    <source>
        <dbReference type="ARBA" id="ARBA00022553"/>
    </source>
</evidence>